<dbReference type="Pfam" id="PF02770">
    <property type="entry name" value="Acyl-CoA_dh_M"/>
    <property type="match status" value="1"/>
</dbReference>
<dbReference type="Pfam" id="PF00441">
    <property type="entry name" value="Acyl-CoA_dh_1"/>
    <property type="match status" value="1"/>
</dbReference>
<evidence type="ECO:0000256" key="1">
    <source>
        <dbReference type="ARBA" id="ARBA00001974"/>
    </source>
</evidence>
<dbReference type="InterPro" id="IPR009100">
    <property type="entry name" value="AcylCoA_DH/oxidase_NM_dom_sf"/>
</dbReference>
<feature type="domain" description="Acyl-CoA dehydrogenase/oxidase N-terminal" evidence="8">
    <location>
        <begin position="18"/>
        <end position="132"/>
    </location>
</feature>
<dbReference type="PANTHER" id="PTHR43292">
    <property type="entry name" value="ACYL-COA DEHYDROGENASE"/>
    <property type="match status" value="1"/>
</dbReference>
<evidence type="ECO:0000256" key="2">
    <source>
        <dbReference type="ARBA" id="ARBA00009347"/>
    </source>
</evidence>
<evidence type="ECO:0000256" key="4">
    <source>
        <dbReference type="ARBA" id="ARBA00022827"/>
    </source>
</evidence>
<evidence type="ECO:0000256" key="5">
    <source>
        <dbReference type="ARBA" id="ARBA00023002"/>
    </source>
</evidence>
<dbReference type="InterPro" id="IPR006089">
    <property type="entry name" value="Acyl-CoA_DH_CS"/>
</dbReference>
<dbReference type="AlphaFoldDB" id="A0A6J7ALA0"/>
<dbReference type="InterPro" id="IPR036250">
    <property type="entry name" value="AcylCo_DH-like_C"/>
</dbReference>
<dbReference type="InterPro" id="IPR037069">
    <property type="entry name" value="AcylCoA_DH/ox_N_sf"/>
</dbReference>
<dbReference type="InterPro" id="IPR013786">
    <property type="entry name" value="AcylCoA_DH/ox_N"/>
</dbReference>
<gene>
    <name evidence="9" type="ORF">UFOPK3164_01435</name>
    <name evidence="10" type="ORF">UFOPK3427_01305</name>
    <name evidence="11" type="ORF">UFOPK4112_00593</name>
</gene>
<evidence type="ECO:0000259" key="6">
    <source>
        <dbReference type="Pfam" id="PF00441"/>
    </source>
</evidence>
<protein>
    <submittedName>
        <fullName evidence="9">Unannotated protein</fullName>
    </submittedName>
</protein>
<evidence type="ECO:0000313" key="9">
    <source>
        <dbReference type="EMBL" id="CAB4833248.1"/>
    </source>
</evidence>
<name>A0A6J7ALA0_9ZZZZ</name>
<dbReference type="Gene3D" id="1.10.540.10">
    <property type="entry name" value="Acyl-CoA dehydrogenase/oxidase, N-terminal domain"/>
    <property type="match status" value="1"/>
</dbReference>
<dbReference type="PROSITE" id="PS00072">
    <property type="entry name" value="ACYL_COA_DH_1"/>
    <property type="match status" value="1"/>
</dbReference>
<dbReference type="PANTHER" id="PTHR43292:SF4">
    <property type="entry name" value="ACYL-COA DEHYDROGENASE FADE34"/>
    <property type="match status" value="1"/>
</dbReference>
<dbReference type="InterPro" id="IPR046373">
    <property type="entry name" value="Acyl-CoA_Oxase/DH_mid-dom_sf"/>
</dbReference>
<dbReference type="SUPFAM" id="SSF47203">
    <property type="entry name" value="Acyl-CoA dehydrogenase C-terminal domain-like"/>
    <property type="match status" value="1"/>
</dbReference>
<reference evidence="9" key="1">
    <citation type="submission" date="2020-05" db="EMBL/GenBank/DDBJ databases">
        <authorList>
            <person name="Chiriac C."/>
            <person name="Salcher M."/>
            <person name="Ghai R."/>
            <person name="Kavagutti S V."/>
        </authorList>
    </citation>
    <scope>NUCLEOTIDE SEQUENCE</scope>
</reference>
<dbReference type="Gene3D" id="1.20.140.10">
    <property type="entry name" value="Butyryl-CoA Dehydrogenase, subunit A, domain 3"/>
    <property type="match status" value="1"/>
</dbReference>
<comment type="similarity">
    <text evidence="2">Belongs to the acyl-CoA dehydrogenase family.</text>
</comment>
<evidence type="ECO:0000313" key="10">
    <source>
        <dbReference type="EMBL" id="CAB4878657.1"/>
    </source>
</evidence>
<feature type="domain" description="Acyl-CoA oxidase/dehydrogenase middle" evidence="7">
    <location>
        <begin position="137"/>
        <end position="230"/>
    </location>
</feature>
<dbReference type="EMBL" id="CAFBLT010000001">
    <property type="protein sequence ID" value="CAB4878657.1"/>
    <property type="molecule type" value="Genomic_DNA"/>
</dbReference>
<sequence length="388" mass="42696">MSQISETMRGADDNEKTAAFRSQLSQWLTDNITDEIVAAGGSGMEFGDSFEILRKWNQELADARWAAVAWPEEFGGRDANIAEQMAWLEEMTAFGAPGAVNVIGVSNIAPAIMTVGTDAQRDRFLMPMLRGDVIWSQGMSEPDSGSDLASLRTSARLEGDVFIINGQKTWNSMGSHADWCQLYVRTDPDVPKHKGISCLLIDMTTPGIEVRPLRTMAGDETFAELFFTDVEVPAENLLGEINQGWMVAMTTLSHERAGVARLHMGLSERLERLMEDAKGHDTMKDPILRDRLMKIYARIACMRWTTTRELEAIGLGKEPTPAMGAIAKLMWSQTEQALTELAIDVLGIKALSGPWAKNLISSRQVTIAGGTTEINRNILGEHGLGLPR</sequence>
<dbReference type="EMBL" id="CAFABE010000086">
    <property type="protein sequence ID" value="CAB4833248.1"/>
    <property type="molecule type" value="Genomic_DNA"/>
</dbReference>
<evidence type="ECO:0000256" key="3">
    <source>
        <dbReference type="ARBA" id="ARBA00022630"/>
    </source>
</evidence>
<dbReference type="GO" id="GO:0050660">
    <property type="term" value="F:flavin adenine dinucleotide binding"/>
    <property type="evidence" value="ECO:0007669"/>
    <property type="project" value="InterPro"/>
</dbReference>
<dbReference type="SUPFAM" id="SSF56645">
    <property type="entry name" value="Acyl-CoA dehydrogenase NM domain-like"/>
    <property type="match status" value="1"/>
</dbReference>
<comment type="cofactor">
    <cofactor evidence="1">
        <name>FAD</name>
        <dbReference type="ChEBI" id="CHEBI:57692"/>
    </cofactor>
</comment>
<dbReference type="Pfam" id="PF02771">
    <property type="entry name" value="Acyl-CoA_dh_N"/>
    <property type="match status" value="1"/>
</dbReference>
<dbReference type="GO" id="GO:0005886">
    <property type="term" value="C:plasma membrane"/>
    <property type="evidence" value="ECO:0007669"/>
    <property type="project" value="TreeGrafter"/>
</dbReference>
<dbReference type="GO" id="GO:0003995">
    <property type="term" value="F:acyl-CoA dehydrogenase activity"/>
    <property type="evidence" value="ECO:0007669"/>
    <property type="project" value="InterPro"/>
</dbReference>
<evidence type="ECO:0000259" key="8">
    <source>
        <dbReference type="Pfam" id="PF02771"/>
    </source>
</evidence>
<organism evidence="9">
    <name type="scientific">freshwater metagenome</name>
    <dbReference type="NCBI Taxonomy" id="449393"/>
    <lineage>
        <taxon>unclassified sequences</taxon>
        <taxon>metagenomes</taxon>
        <taxon>ecological metagenomes</taxon>
    </lineage>
</organism>
<evidence type="ECO:0000259" key="7">
    <source>
        <dbReference type="Pfam" id="PF02770"/>
    </source>
</evidence>
<keyword evidence="3" id="KW-0285">Flavoprotein</keyword>
<proteinExistence type="inferred from homology"/>
<dbReference type="InterPro" id="IPR052161">
    <property type="entry name" value="Mycobact_Acyl-CoA_DH"/>
</dbReference>
<keyword evidence="4" id="KW-0274">FAD</keyword>
<accession>A0A6J7ALA0</accession>
<evidence type="ECO:0000313" key="11">
    <source>
        <dbReference type="EMBL" id="CAB5015809.1"/>
    </source>
</evidence>
<dbReference type="InterPro" id="IPR009075">
    <property type="entry name" value="AcylCo_DH/oxidase_C"/>
</dbReference>
<dbReference type="Gene3D" id="2.40.110.10">
    <property type="entry name" value="Butyryl-CoA Dehydrogenase, subunit A, domain 2"/>
    <property type="match status" value="1"/>
</dbReference>
<dbReference type="EMBL" id="CAFBPM010000004">
    <property type="protein sequence ID" value="CAB5015809.1"/>
    <property type="molecule type" value="Genomic_DNA"/>
</dbReference>
<dbReference type="InterPro" id="IPR006091">
    <property type="entry name" value="Acyl-CoA_Oxase/DH_mid-dom"/>
</dbReference>
<dbReference type="FunFam" id="2.40.110.10:FF:000011">
    <property type="entry name" value="Acyl-CoA dehydrogenase FadE34"/>
    <property type="match status" value="1"/>
</dbReference>
<keyword evidence="5" id="KW-0560">Oxidoreductase</keyword>
<feature type="domain" description="Acyl-CoA dehydrogenase/oxidase C-terminal" evidence="6">
    <location>
        <begin position="242"/>
        <end position="382"/>
    </location>
</feature>